<keyword evidence="1" id="KW-0677">Repeat</keyword>
<sequence length="728" mass="84667">MHQKATPEKKLLTELSTLQANRDFNRGLKQAEHLVQQFPNCAVGIAYKAYFTYMKDRTKKDECITMAKQANRTDMKSAEAWKICGMLYREMNDFLQYLQCYRLASRFDPTDLSILSDICSLHFFFGDYDSFFKAARELAQKTANTYNQMRYALGLWYIQEYEEIDNYLNIYERNFTISRNDEEMVFRSELSIFHAMAFIKLNKYTECLDYLAKNAIWIRDTVRMNELEALCYRKLGDTEKTFNKLYKLIKYYPENGDYFDIIEELVPKDKIIDELLKIKEMANSKYAWVRALELMDVNDSRYEPLLCQYLEPLLIKASPAAYISLKDLSDAGIDLAFKIATELSVPMNAVPMVKLFRAQVFYRKGDLKSALSEIDAGLDHTTTAIELLAWRSKFLKGSGRIKESLRFARKFANADPADRNANNLLVQNLLLNGLTTMAEEKAGQFAGTEDGKSLLWETQFNTYYLRAGIAFLRRGNMKKARDMYEGIYKHFDEYRKGEFNYIAWASKKPRALIELQDMLNNVEKEYQFYEAASFAMRIAILQGRQTEFLNNTLQAMKSLNPETLAIATHIFAENKLHLPAAKCWAKVKDTPYKFLALPAIQKLSKTEGNPLVIEVFNEFCKVDEQEPKTSLELFSSAEGKAIVGDVEGAKKDLFKAIQMKDMKYKLALKQYTIVKSFFRNENLIKEGLELFEKTYNEFEFDLMDEDKYKEEHSHEAKQAKKNAEQQQK</sequence>
<organism evidence="5 6">
    <name type="scientific">Trichomonas vaginalis (strain ATCC PRA-98 / G3)</name>
    <dbReference type="NCBI Taxonomy" id="412133"/>
    <lineage>
        <taxon>Eukaryota</taxon>
        <taxon>Metamonada</taxon>
        <taxon>Parabasalia</taxon>
        <taxon>Trichomonadida</taxon>
        <taxon>Trichomonadidae</taxon>
        <taxon>Trichomonas</taxon>
    </lineage>
</organism>
<dbReference type="VEuPathDB" id="TrichDB:TVAGG3_0564860"/>
<keyword evidence="2 3" id="KW-0802">TPR repeat</keyword>
<dbReference type="Gene3D" id="1.25.40.1040">
    <property type="match status" value="1"/>
</dbReference>
<dbReference type="FunCoup" id="A2DFG7">
    <property type="interactions" value="551"/>
</dbReference>
<dbReference type="SUPFAM" id="SSF48452">
    <property type="entry name" value="TPR-like"/>
    <property type="match status" value="2"/>
</dbReference>
<dbReference type="OrthoDB" id="10263032at2759"/>
<feature type="repeat" description="TPR" evidence="3">
    <location>
        <begin position="78"/>
        <end position="111"/>
    </location>
</feature>
<dbReference type="EMBL" id="DS113194">
    <property type="protein sequence ID" value="EAY20895.1"/>
    <property type="molecule type" value="Genomic_DNA"/>
</dbReference>
<name>A2DFG7_TRIV3</name>
<dbReference type="PANTHER" id="PTHR22767">
    <property type="entry name" value="N-TERMINAL ACETYLTRANSFERASE-RELATED"/>
    <property type="match status" value="1"/>
</dbReference>
<proteinExistence type="predicted"/>
<feature type="region of interest" description="Disordered" evidence="4">
    <location>
        <begin position="709"/>
        <end position="728"/>
    </location>
</feature>
<dbReference type="GO" id="GO:0005737">
    <property type="term" value="C:cytoplasm"/>
    <property type="evidence" value="ECO:0000318"/>
    <property type="project" value="GO_Central"/>
</dbReference>
<evidence type="ECO:0000313" key="5">
    <source>
        <dbReference type="EMBL" id="EAY20895.1"/>
    </source>
</evidence>
<dbReference type="GO" id="GO:0010698">
    <property type="term" value="F:acetyltransferase activator activity"/>
    <property type="evidence" value="ECO:0000318"/>
    <property type="project" value="GO_Central"/>
</dbReference>
<gene>
    <name evidence="5" type="ORF">TVAG_437210</name>
</gene>
<dbReference type="InterPro" id="IPR021183">
    <property type="entry name" value="NatA_aux_su"/>
</dbReference>
<dbReference type="InterPro" id="IPR011990">
    <property type="entry name" value="TPR-like_helical_dom_sf"/>
</dbReference>
<dbReference type="eggNOG" id="KOG1156">
    <property type="taxonomic scope" value="Eukaryota"/>
</dbReference>
<dbReference type="FunFam" id="1.25.40.1040:FF:000024">
    <property type="entry name" value="TPR Domain containing protein"/>
    <property type="match status" value="1"/>
</dbReference>
<dbReference type="VEuPathDB" id="TrichDB:TVAG_437210"/>
<evidence type="ECO:0000313" key="6">
    <source>
        <dbReference type="Proteomes" id="UP000001542"/>
    </source>
</evidence>
<accession>A2DFG7</accession>
<evidence type="ECO:0000256" key="4">
    <source>
        <dbReference type="SAM" id="MobiDB-lite"/>
    </source>
</evidence>
<evidence type="ECO:0000256" key="2">
    <source>
        <dbReference type="ARBA" id="ARBA00022803"/>
    </source>
</evidence>
<protein>
    <submittedName>
        <fullName evidence="5">Uncharacterized protein</fullName>
    </submittedName>
</protein>
<dbReference type="AlphaFoldDB" id="A2DFG7"/>
<dbReference type="SMR" id="A2DFG7"/>
<evidence type="ECO:0000256" key="3">
    <source>
        <dbReference type="PROSITE-ProRule" id="PRU00339"/>
    </source>
</evidence>
<reference evidence="5" key="1">
    <citation type="submission" date="2006-10" db="EMBL/GenBank/DDBJ databases">
        <authorList>
            <person name="Amadeo P."/>
            <person name="Zhao Q."/>
            <person name="Wortman J."/>
            <person name="Fraser-Liggett C."/>
            <person name="Carlton J."/>
        </authorList>
    </citation>
    <scope>NUCLEOTIDE SEQUENCE</scope>
    <source>
        <strain evidence="5">G3</strain>
    </source>
</reference>
<dbReference type="STRING" id="5722.A2DFG7"/>
<reference evidence="5" key="2">
    <citation type="journal article" date="2007" name="Science">
        <title>Draft genome sequence of the sexually transmitted pathogen Trichomonas vaginalis.</title>
        <authorList>
            <person name="Carlton J.M."/>
            <person name="Hirt R.P."/>
            <person name="Silva J.C."/>
            <person name="Delcher A.L."/>
            <person name="Schatz M."/>
            <person name="Zhao Q."/>
            <person name="Wortman J.R."/>
            <person name="Bidwell S.L."/>
            <person name="Alsmark U.C.M."/>
            <person name="Besteiro S."/>
            <person name="Sicheritz-Ponten T."/>
            <person name="Noel C.J."/>
            <person name="Dacks J.B."/>
            <person name="Foster P.G."/>
            <person name="Simillion C."/>
            <person name="Van de Peer Y."/>
            <person name="Miranda-Saavedra D."/>
            <person name="Barton G.J."/>
            <person name="Westrop G.D."/>
            <person name="Mueller S."/>
            <person name="Dessi D."/>
            <person name="Fiori P.L."/>
            <person name="Ren Q."/>
            <person name="Paulsen I."/>
            <person name="Zhang H."/>
            <person name="Bastida-Corcuera F.D."/>
            <person name="Simoes-Barbosa A."/>
            <person name="Brown M.T."/>
            <person name="Hayes R.D."/>
            <person name="Mukherjee M."/>
            <person name="Okumura C.Y."/>
            <person name="Schneider R."/>
            <person name="Smith A.J."/>
            <person name="Vanacova S."/>
            <person name="Villalvazo M."/>
            <person name="Haas B.J."/>
            <person name="Pertea M."/>
            <person name="Feldblyum T.V."/>
            <person name="Utterback T.R."/>
            <person name="Shu C.L."/>
            <person name="Osoegawa K."/>
            <person name="de Jong P.J."/>
            <person name="Hrdy I."/>
            <person name="Horvathova L."/>
            <person name="Zubacova Z."/>
            <person name="Dolezal P."/>
            <person name="Malik S.B."/>
            <person name="Logsdon J.M. Jr."/>
            <person name="Henze K."/>
            <person name="Gupta A."/>
            <person name="Wang C.C."/>
            <person name="Dunne R.L."/>
            <person name="Upcroft J.A."/>
            <person name="Upcroft P."/>
            <person name="White O."/>
            <person name="Salzberg S.L."/>
            <person name="Tang P."/>
            <person name="Chiu C.-H."/>
            <person name="Lee Y.-S."/>
            <person name="Embley T.M."/>
            <person name="Coombs G.H."/>
            <person name="Mottram J.C."/>
            <person name="Tachezy J."/>
            <person name="Fraser-Liggett C.M."/>
            <person name="Johnson P.J."/>
        </authorList>
    </citation>
    <scope>NUCLEOTIDE SEQUENCE [LARGE SCALE GENOMIC DNA]</scope>
    <source>
        <strain evidence="5">G3</strain>
    </source>
</reference>
<keyword evidence="6" id="KW-1185">Reference proteome</keyword>
<dbReference type="PROSITE" id="PS50005">
    <property type="entry name" value="TPR"/>
    <property type="match status" value="1"/>
</dbReference>
<evidence type="ECO:0000256" key="1">
    <source>
        <dbReference type="ARBA" id="ARBA00022737"/>
    </source>
</evidence>
<dbReference type="Pfam" id="PF12569">
    <property type="entry name" value="NatA_aux_su"/>
    <property type="match status" value="2"/>
</dbReference>
<dbReference type="InParanoid" id="A2DFG7"/>
<dbReference type="VEuPathDB" id="TrichDB:TVAGG3_0564870"/>
<dbReference type="Proteomes" id="UP000001542">
    <property type="component" value="Unassembled WGS sequence"/>
</dbReference>
<dbReference type="InterPro" id="IPR019734">
    <property type="entry name" value="TPR_rpt"/>
</dbReference>
<dbReference type="KEGG" id="tva:5466442"/>
<dbReference type="PANTHER" id="PTHR22767:SF2">
    <property type="entry name" value="N(ALPHA)-ACETYLTRANSFERASE 15_16, ISOFORM A"/>
    <property type="match status" value="1"/>
</dbReference>